<dbReference type="Proteomes" id="UP000051638">
    <property type="component" value="Unassembled WGS sequence"/>
</dbReference>
<gene>
    <name evidence="2" type="ORF">FC24_GL000768</name>
</gene>
<evidence type="ECO:0000313" key="3">
    <source>
        <dbReference type="Proteomes" id="UP000051638"/>
    </source>
</evidence>
<accession>A0A0R2D6S6</accession>
<sequence>MVIRQEIIMTTKKRQTKQPVNIWKWLFIVLVAILLGSGAYLGVKLTTPAPAATADEKVIKRDPTFAVNLNKSQVNAIISYYLKHYLADSKIKYKFDLDQQAILKGKFKLLGYHVPFSIYFDPNVKANGDIQLKAKKMAIGSLSIPTKTVMNYVSHSYKFPKWVQFNNRKKIILLKLNEFKMKNGMQIKAKQIDLPNDKIRLDVYIPQFKPVKD</sequence>
<keyword evidence="3" id="KW-1185">Reference proteome</keyword>
<dbReference type="STRING" id="1423796.FC24_GL000768"/>
<evidence type="ECO:0000313" key="2">
    <source>
        <dbReference type="EMBL" id="KRM98922.1"/>
    </source>
</evidence>
<dbReference type="Pfam" id="PF09911">
    <property type="entry name" value="DUF2140"/>
    <property type="match status" value="1"/>
</dbReference>
<comment type="caution">
    <text evidence="2">The sequence shown here is derived from an EMBL/GenBank/DDBJ whole genome shotgun (WGS) entry which is preliminary data.</text>
</comment>
<dbReference type="InterPro" id="IPR018672">
    <property type="entry name" value="DUF2140"/>
</dbReference>
<reference evidence="2 3" key="1">
    <citation type="journal article" date="2015" name="Genome Announc.">
        <title>Expanding the biotechnology potential of lactobacilli through comparative genomics of 213 strains and associated genera.</title>
        <authorList>
            <person name="Sun Z."/>
            <person name="Harris H.M."/>
            <person name="McCann A."/>
            <person name="Guo C."/>
            <person name="Argimon S."/>
            <person name="Zhang W."/>
            <person name="Yang X."/>
            <person name="Jeffery I.B."/>
            <person name="Cooney J.C."/>
            <person name="Kagawa T.F."/>
            <person name="Liu W."/>
            <person name="Song Y."/>
            <person name="Salvetti E."/>
            <person name="Wrobel A."/>
            <person name="Rasinkangas P."/>
            <person name="Parkhill J."/>
            <person name="Rea M.C."/>
            <person name="O'Sullivan O."/>
            <person name="Ritari J."/>
            <person name="Douillard F.P."/>
            <person name="Paul Ross R."/>
            <person name="Yang R."/>
            <person name="Briner A.E."/>
            <person name="Felis G.E."/>
            <person name="de Vos W.M."/>
            <person name="Barrangou R."/>
            <person name="Klaenhammer T.R."/>
            <person name="Caufield P.W."/>
            <person name="Cui Y."/>
            <person name="Zhang H."/>
            <person name="O'Toole P.W."/>
        </authorList>
    </citation>
    <scope>NUCLEOTIDE SEQUENCE [LARGE SCALE GENOMIC DNA]</scope>
    <source>
        <strain evidence="2 3">DSM 20253</strain>
    </source>
</reference>
<feature type="transmembrane region" description="Helical" evidence="1">
    <location>
        <begin position="21"/>
        <end position="43"/>
    </location>
</feature>
<dbReference type="PATRIC" id="fig|1423796.3.peg.785"/>
<dbReference type="EMBL" id="AYYI01000022">
    <property type="protein sequence ID" value="KRM98922.1"/>
    <property type="molecule type" value="Genomic_DNA"/>
</dbReference>
<evidence type="ECO:0000256" key="1">
    <source>
        <dbReference type="SAM" id="Phobius"/>
    </source>
</evidence>
<proteinExistence type="predicted"/>
<keyword evidence="1" id="KW-1133">Transmembrane helix</keyword>
<dbReference type="AlphaFoldDB" id="A0A0R2D6S6"/>
<organism evidence="2 3">
    <name type="scientific">Loigolactobacillus rennini DSM 20253</name>
    <dbReference type="NCBI Taxonomy" id="1423796"/>
    <lineage>
        <taxon>Bacteria</taxon>
        <taxon>Bacillati</taxon>
        <taxon>Bacillota</taxon>
        <taxon>Bacilli</taxon>
        <taxon>Lactobacillales</taxon>
        <taxon>Lactobacillaceae</taxon>
        <taxon>Loigolactobacillus</taxon>
    </lineage>
</organism>
<keyword evidence="1" id="KW-0472">Membrane</keyword>
<name>A0A0R2D6S6_9LACO</name>
<keyword evidence="1" id="KW-0812">Transmembrane</keyword>
<protein>
    <submittedName>
        <fullName evidence="2">Extracellular protein</fullName>
    </submittedName>
</protein>